<evidence type="ECO:0000313" key="3">
    <source>
        <dbReference type="EMBL" id="OQP48294.1"/>
    </source>
</evidence>
<feature type="transmembrane region" description="Helical" evidence="2">
    <location>
        <begin position="215"/>
        <end position="233"/>
    </location>
</feature>
<evidence type="ECO:0000256" key="1">
    <source>
        <dbReference type="SAM" id="MobiDB-lite"/>
    </source>
</evidence>
<dbReference type="RefSeq" id="WP_014221490.1">
    <property type="nucleotide sequence ID" value="NZ_LWBO01000012.1"/>
</dbReference>
<keyword evidence="2" id="KW-0472">Membrane</keyword>
<evidence type="ECO:0008006" key="5">
    <source>
        <dbReference type="Google" id="ProtNLM"/>
    </source>
</evidence>
<comment type="caution">
    <text evidence="3">The sequence shown here is derived from an EMBL/GenBank/DDBJ whole genome shotgun (WGS) entry which is preliminary data.</text>
</comment>
<feature type="transmembrane region" description="Helical" evidence="2">
    <location>
        <begin position="360"/>
        <end position="376"/>
    </location>
</feature>
<keyword evidence="2" id="KW-1133">Transmembrane helix</keyword>
<feature type="transmembrane region" description="Helical" evidence="2">
    <location>
        <begin position="180"/>
        <end position="209"/>
    </location>
</feature>
<keyword evidence="2" id="KW-0812">Transmembrane</keyword>
<protein>
    <recommendedName>
        <fullName evidence="5">Transmembrane protein</fullName>
    </recommendedName>
</protein>
<proteinExistence type="predicted"/>
<feature type="transmembrane region" description="Helical" evidence="2">
    <location>
        <begin position="328"/>
        <end position="348"/>
    </location>
</feature>
<reference evidence="3 4" key="1">
    <citation type="submission" date="2016-04" db="EMBL/GenBank/DDBJ databases">
        <authorList>
            <person name="Chen L."/>
            <person name="Zhuang W."/>
            <person name="Wang G."/>
        </authorList>
    </citation>
    <scope>NUCLEOTIDE SEQUENCE [LARGE SCALE GENOMIC DNA]</scope>
    <source>
        <strain evidence="4">GR20</strain>
    </source>
</reference>
<gene>
    <name evidence="3" type="ORF">A4D02_06150</name>
</gene>
<name>A0ABX3NVM5_9BACT</name>
<sequence length="413" mass="47778">MIGGIILVILFYVITLPLLQSLKRRLPFFQVGLMKNLYWFHTLFCLIYYIFQLFARSDSQDYYLRAAQNYATWFSAYDTGTPFIDFTAYPFVNYLGFSFEMMFVLFAYMGYWGFVYFYVYFKENTKYKHKIWGMELIPLLFFLPNMHFWTVSLGKGSIIFWGLGMTMYGLSKLKTRKLHLILGLLIIYHVRPHVFLFMAVGIVVGMFTGRQKVPVWQKMLVFGASVGAMVLLYDKIMAFSKIDGDNVLQSFNQFSAVRSYELSKAGSGIDISNYPLALKLFTFWFRPLFVDSPGGMGLLVSVENVLYLALTAKLFQKGFFKFLRKGSALLKTTAVAFIATSFALSNTMSNMGIIIRQKSMIMYFLMFVIIQFLDYKKGLQVMKRRKALEESKDNNPEPKVQPRPVKLSIANSQ</sequence>
<feature type="transmembrane region" description="Helical" evidence="2">
    <location>
        <begin position="146"/>
        <end position="168"/>
    </location>
</feature>
<dbReference type="EMBL" id="LWBO01000012">
    <property type="protein sequence ID" value="OQP48294.1"/>
    <property type="molecule type" value="Genomic_DNA"/>
</dbReference>
<dbReference type="Proteomes" id="UP000192277">
    <property type="component" value="Unassembled WGS sequence"/>
</dbReference>
<accession>A0ABX3NVM5</accession>
<organism evidence="3 4">
    <name type="scientific">Niastella koreensis</name>
    <dbReference type="NCBI Taxonomy" id="354356"/>
    <lineage>
        <taxon>Bacteria</taxon>
        <taxon>Pseudomonadati</taxon>
        <taxon>Bacteroidota</taxon>
        <taxon>Chitinophagia</taxon>
        <taxon>Chitinophagales</taxon>
        <taxon>Chitinophagaceae</taxon>
        <taxon>Niastella</taxon>
    </lineage>
</organism>
<keyword evidence="4" id="KW-1185">Reference proteome</keyword>
<evidence type="ECO:0000256" key="2">
    <source>
        <dbReference type="SAM" id="Phobius"/>
    </source>
</evidence>
<feature type="region of interest" description="Disordered" evidence="1">
    <location>
        <begin position="389"/>
        <end position="413"/>
    </location>
</feature>
<feature type="transmembrane region" description="Helical" evidence="2">
    <location>
        <begin position="103"/>
        <end position="121"/>
    </location>
</feature>
<evidence type="ECO:0000313" key="4">
    <source>
        <dbReference type="Proteomes" id="UP000192277"/>
    </source>
</evidence>
<feature type="transmembrane region" description="Helical" evidence="2">
    <location>
        <begin position="37"/>
        <end position="55"/>
    </location>
</feature>